<evidence type="ECO:0000256" key="1">
    <source>
        <dbReference type="SAM" id="MobiDB-lite"/>
    </source>
</evidence>
<organism evidence="4 5">
    <name type="scientific">Dillenia turbinata</name>
    <dbReference type="NCBI Taxonomy" id="194707"/>
    <lineage>
        <taxon>Eukaryota</taxon>
        <taxon>Viridiplantae</taxon>
        <taxon>Streptophyta</taxon>
        <taxon>Embryophyta</taxon>
        <taxon>Tracheophyta</taxon>
        <taxon>Spermatophyta</taxon>
        <taxon>Magnoliopsida</taxon>
        <taxon>eudicotyledons</taxon>
        <taxon>Gunneridae</taxon>
        <taxon>Pentapetalae</taxon>
        <taxon>Dilleniales</taxon>
        <taxon>Dilleniaceae</taxon>
        <taxon>Dillenia</taxon>
    </lineage>
</organism>
<keyword evidence="5" id="KW-1185">Reference proteome</keyword>
<keyword evidence="2" id="KW-0812">Transmembrane</keyword>
<protein>
    <submittedName>
        <fullName evidence="4">START domain</fullName>
    </submittedName>
</protein>
<dbReference type="EMBL" id="JBAMMX010000028">
    <property type="protein sequence ID" value="KAK6911164.1"/>
    <property type="molecule type" value="Genomic_DNA"/>
</dbReference>
<dbReference type="PANTHER" id="PTHR19308">
    <property type="entry name" value="PHOSPHATIDYLCHOLINE TRANSFER PROTEIN"/>
    <property type="match status" value="1"/>
</dbReference>
<dbReference type="Gene3D" id="3.30.530.20">
    <property type="match status" value="1"/>
</dbReference>
<dbReference type="InterPro" id="IPR051213">
    <property type="entry name" value="START_lipid_transfer"/>
</dbReference>
<feature type="compositionally biased region" description="Polar residues" evidence="1">
    <location>
        <begin position="415"/>
        <end position="432"/>
    </location>
</feature>
<evidence type="ECO:0000313" key="4">
    <source>
        <dbReference type="EMBL" id="KAK6911164.1"/>
    </source>
</evidence>
<accession>A0AAN8UE49</accession>
<dbReference type="Pfam" id="PF01852">
    <property type="entry name" value="START"/>
    <property type="match status" value="1"/>
</dbReference>
<feature type="transmembrane region" description="Helical" evidence="2">
    <location>
        <begin position="380"/>
        <end position="406"/>
    </location>
</feature>
<evidence type="ECO:0000259" key="3">
    <source>
        <dbReference type="PROSITE" id="PS50848"/>
    </source>
</evidence>
<dbReference type="Proteomes" id="UP001370490">
    <property type="component" value="Unassembled WGS sequence"/>
</dbReference>
<gene>
    <name evidence="4" type="ORF">RJ641_023257</name>
</gene>
<feature type="domain" description="START" evidence="3">
    <location>
        <begin position="97"/>
        <end position="308"/>
    </location>
</feature>
<dbReference type="InterPro" id="IPR023393">
    <property type="entry name" value="START-like_dom_sf"/>
</dbReference>
<dbReference type="SUPFAM" id="SSF55961">
    <property type="entry name" value="Bet v1-like"/>
    <property type="match status" value="1"/>
</dbReference>
<reference evidence="4 5" key="1">
    <citation type="submission" date="2023-12" db="EMBL/GenBank/DDBJ databases">
        <title>A high-quality genome assembly for Dillenia turbinata (Dilleniales).</title>
        <authorList>
            <person name="Chanderbali A."/>
        </authorList>
    </citation>
    <scope>NUCLEOTIDE SEQUENCE [LARGE SCALE GENOMIC DNA]</scope>
    <source>
        <strain evidence="4">LSX21</strain>
        <tissue evidence="4">Leaf</tissue>
    </source>
</reference>
<keyword evidence="2" id="KW-0472">Membrane</keyword>
<dbReference type="InterPro" id="IPR002913">
    <property type="entry name" value="START_lipid-bd_dom"/>
</dbReference>
<keyword evidence="2" id="KW-1133">Transmembrane helix</keyword>
<dbReference type="PANTHER" id="PTHR19308:SF13">
    <property type="entry name" value="OS02G0468400 PROTEIN"/>
    <property type="match status" value="1"/>
</dbReference>
<dbReference type="GO" id="GO:0008289">
    <property type="term" value="F:lipid binding"/>
    <property type="evidence" value="ECO:0007669"/>
    <property type="project" value="InterPro"/>
</dbReference>
<dbReference type="GO" id="GO:0005737">
    <property type="term" value="C:cytoplasm"/>
    <property type="evidence" value="ECO:0007669"/>
    <property type="project" value="UniProtKB-ARBA"/>
</dbReference>
<comment type="caution">
    <text evidence="4">The sequence shown here is derived from an EMBL/GenBank/DDBJ whole genome shotgun (WGS) entry which is preliminary data.</text>
</comment>
<feature type="transmembrane region" description="Helical" evidence="2">
    <location>
        <begin position="30"/>
        <end position="52"/>
    </location>
</feature>
<evidence type="ECO:0000313" key="5">
    <source>
        <dbReference type="Proteomes" id="UP001370490"/>
    </source>
</evidence>
<evidence type="ECO:0000256" key="2">
    <source>
        <dbReference type="SAM" id="Phobius"/>
    </source>
</evidence>
<dbReference type="PROSITE" id="PS50848">
    <property type="entry name" value="START"/>
    <property type="match status" value="1"/>
</dbReference>
<name>A0AAN8UE49_9MAGN</name>
<feature type="region of interest" description="Disordered" evidence="1">
    <location>
        <begin position="413"/>
        <end position="432"/>
    </location>
</feature>
<dbReference type="AlphaFoldDB" id="A0AAN8UE49"/>
<proteinExistence type="predicted"/>
<sequence>MVEEGGCKWMRMRILSSGEEFWKENINGGYATIFTLLFIFLYQVTCSFYSFFRRLSSSTTTTTALPHSSTPNLRTEDIITDDDLKSLIAHLDGKVGEDRTWEDVIERRNNFVYYKARCCKPKYLLDVVINWAELSLYIVENSSSLNDGPLKYLSVTIFENCSTKVLRDFYMDNDYRMKWDKTIVEHQQLQVDQTNGLEVGRTIKKFPFLTPREYVLAWRLWEGNGKSFYCYTKDCEHPLAPKRKKYVRVGFFRSGWRIREVPGRNACEIKMIYQEDAGLNTEMAKLAFSKGIWSYVCKMDNALRRYSVSHSRSNSSPTAVTLVQKVPSSFEAVDSHTTSITRCTSLPSASTRSITANTDNDTDGSELLRKPSKKWIAKSLFLLGGLVCLSCGQTNMGARIAMALILTKLSKRRASSGSRSQNTSHSNDQTLR</sequence>